<keyword evidence="3" id="KW-1185">Reference proteome</keyword>
<accession>A0A2A9MK41</accession>
<dbReference type="KEGG" id="bbes:BESB_048230"/>
<proteinExistence type="predicted"/>
<feature type="region of interest" description="Disordered" evidence="1">
    <location>
        <begin position="508"/>
        <end position="572"/>
    </location>
</feature>
<feature type="compositionally biased region" description="Basic and acidic residues" evidence="1">
    <location>
        <begin position="271"/>
        <end position="285"/>
    </location>
</feature>
<feature type="compositionally biased region" description="Low complexity" evidence="1">
    <location>
        <begin position="647"/>
        <end position="665"/>
    </location>
</feature>
<reference evidence="2 3" key="1">
    <citation type="submission" date="2017-09" db="EMBL/GenBank/DDBJ databases">
        <title>Genome sequencing of Besnoitia besnoiti strain Bb-Ger1.</title>
        <authorList>
            <person name="Schares G."/>
            <person name="Venepally P."/>
            <person name="Lorenzi H.A."/>
        </authorList>
    </citation>
    <scope>NUCLEOTIDE SEQUENCE [LARGE SCALE GENOMIC DNA]</scope>
    <source>
        <strain evidence="2 3">Bb-Ger1</strain>
    </source>
</reference>
<feature type="region of interest" description="Disordered" evidence="1">
    <location>
        <begin position="600"/>
        <end position="756"/>
    </location>
</feature>
<feature type="compositionally biased region" description="Basic and acidic residues" evidence="1">
    <location>
        <begin position="771"/>
        <end position="806"/>
    </location>
</feature>
<comment type="caution">
    <text evidence="2">The sequence shown here is derived from an EMBL/GenBank/DDBJ whole genome shotgun (WGS) entry which is preliminary data.</text>
</comment>
<evidence type="ECO:0000313" key="2">
    <source>
        <dbReference type="EMBL" id="PFH36631.1"/>
    </source>
</evidence>
<feature type="region of interest" description="Disordered" evidence="1">
    <location>
        <begin position="217"/>
        <end position="335"/>
    </location>
</feature>
<sequence>MEGRGGPVRRSGTALNAEPSARHRGDADGLHRRSATAVASSSSTPFASSAAHHHAHRTEQDPGRVALAAGRLRSDDDVEALYAGVDLIGQTIEGSKVKYTWLLTIKGTRHKVEFFHSKISGKKRLILDGRVIYEQHVMRAHKFLYSWPLQEHLLSVVFEPGDGHFHLTINGLPFSYFTHRNRVQRNPNLAAQERRARTSAYASAASCYSADACHAPPAAPAPPPQPHASGASGASSETGAGARPARTPPGHAVTSPPTSLSCSGAVTSGERASRLSRERVQRGKDGSSAAHVDVAPGARRACSDSRPAAETRDGEEGRPKEATREGTETGGARGCDAALESQKSEEVDLFDLFGATEAPPARDSLSLPLDDAAAVSSVFGGAETLMPSLGSLPPALFDPVPPPAQAKDAKSAGLPAPRASSSPSPAATGGSSSGLVSSPFSSLMGTGEVEGAPPSGRRACGPLGLLTPAAAQPAASLRASSSPFASASPLAAASSPSASLFSAPCSAASGAVSSAPKGLGSPLVEPSLAPAPRASASAPAAVSPSLAPALLPPFAAPPSRSEPADAATLCESSEAPNGPFACFDIHSATDPLFPARAAVAQARAAPPSPQPPAAASRSAAASLLLLGENGDDSGACAPPRFPSSPLAQTAASCSSSPSASAFAGSLPPRRELPARLGEVCAAVSPDPGRETDERLAQNKGAASPTSGADPGGAASTPQPEGASNAARRGVEGRRQGAKDSQADSAGSKPTARADPLLLIWEEAFRGDTARVLADREDGSSGDRHEGQAEGLRRGEPAGERREEEARLFSSSAQAALASQLDSATSEGRREKRQQAETQTFVFPGGLQPPSRLRAEPPREDDTSRRQDVPDDPFAGLMTLAGEKLDIHANF</sequence>
<gene>
    <name evidence="2" type="ORF">BESB_048230</name>
</gene>
<dbReference type="VEuPathDB" id="ToxoDB:BESB_048230"/>
<feature type="compositionally biased region" description="Low complexity" evidence="1">
    <location>
        <begin position="35"/>
        <end position="50"/>
    </location>
</feature>
<dbReference type="OrthoDB" id="195604at2759"/>
<feature type="region of interest" description="Disordered" evidence="1">
    <location>
        <begin position="1"/>
        <end position="63"/>
    </location>
</feature>
<feature type="compositionally biased region" description="Basic and acidic residues" evidence="1">
    <location>
        <begin position="20"/>
        <end position="31"/>
    </location>
</feature>
<feature type="compositionally biased region" description="Low complexity" evidence="1">
    <location>
        <begin position="411"/>
        <end position="442"/>
    </location>
</feature>
<dbReference type="Gene3D" id="2.40.128.180">
    <property type="match status" value="1"/>
</dbReference>
<dbReference type="Proteomes" id="UP000224006">
    <property type="component" value="Chromosome III"/>
</dbReference>
<dbReference type="InterPro" id="IPR038513">
    <property type="entry name" value="FAIM1_dom_sf"/>
</dbReference>
<name>A0A2A9MK41_BESBE</name>
<dbReference type="GeneID" id="40309753"/>
<organism evidence="2 3">
    <name type="scientific">Besnoitia besnoiti</name>
    <name type="common">Apicomplexan protozoan</name>
    <dbReference type="NCBI Taxonomy" id="94643"/>
    <lineage>
        <taxon>Eukaryota</taxon>
        <taxon>Sar</taxon>
        <taxon>Alveolata</taxon>
        <taxon>Apicomplexa</taxon>
        <taxon>Conoidasida</taxon>
        <taxon>Coccidia</taxon>
        <taxon>Eucoccidiorida</taxon>
        <taxon>Eimeriorina</taxon>
        <taxon>Sarcocystidae</taxon>
        <taxon>Besnoitia</taxon>
    </lineage>
</organism>
<feature type="compositionally biased region" description="Low complexity" evidence="1">
    <location>
        <begin position="807"/>
        <end position="823"/>
    </location>
</feature>
<evidence type="ECO:0000313" key="3">
    <source>
        <dbReference type="Proteomes" id="UP000224006"/>
    </source>
</evidence>
<feature type="compositionally biased region" description="Basic and acidic residues" evidence="1">
    <location>
        <begin position="687"/>
        <end position="696"/>
    </location>
</feature>
<feature type="compositionally biased region" description="Basic and acidic residues" evidence="1">
    <location>
        <begin position="301"/>
        <end position="327"/>
    </location>
</feature>
<evidence type="ECO:0000256" key="1">
    <source>
        <dbReference type="SAM" id="MobiDB-lite"/>
    </source>
</evidence>
<feature type="compositionally biased region" description="Low complexity" evidence="1">
    <location>
        <begin position="613"/>
        <end position="622"/>
    </location>
</feature>
<feature type="compositionally biased region" description="Low complexity" evidence="1">
    <location>
        <begin position="526"/>
        <end position="549"/>
    </location>
</feature>
<feature type="compositionally biased region" description="Pro residues" evidence="1">
    <location>
        <begin position="217"/>
        <end position="226"/>
    </location>
</feature>
<dbReference type="AlphaFoldDB" id="A0A2A9MK41"/>
<feature type="compositionally biased region" description="Basic and acidic residues" evidence="1">
    <location>
        <begin position="852"/>
        <end position="868"/>
    </location>
</feature>
<protein>
    <submittedName>
        <fullName evidence="2">Uncharacterized protein</fullName>
    </submittedName>
</protein>
<dbReference type="RefSeq" id="XP_029220640.1">
    <property type="nucleotide sequence ID" value="XM_029363274.1"/>
</dbReference>
<feature type="region of interest" description="Disordered" evidence="1">
    <location>
        <begin position="771"/>
        <end position="874"/>
    </location>
</feature>
<dbReference type="EMBL" id="NWUJ01000003">
    <property type="protein sequence ID" value="PFH36631.1"/>
    <property type="molecule type" value="Genomic_DNA"/>
</dbReference>
<feature type="compositionally biased region" description="Basic and acidic residues" evidence="1">
    <location>
        <begin position="728"/>
        <end position="741"/>
    </location>
</feature>
<feature type="compositionally biased region" description="Low complexity" evidence="1">
    <location>
        <begin position="227"/>
        <end position="242"/>
    </location>
</feature>
<feature type="region of interest" description="Disordered" evidence="1">
    <location>
        <begin position="396"/>
        <end position="464"/>
    </location>
</feature>
<feature type="compositionally biased region" description="Polar residues" evidence="1">
    <location>
        <begin position="255"/>
        <end position="266"/>
    </location>
</feature>